<dbReference type="EMBL" id="MCIA01000014">
    <property type="protein sequence ID" value="RKD32041.1"/>
    <property type="molecule type" value="Genomic_DNA"/>
</dbReference>
<proteinExistence type="predicted"/>
<accession>A0A419T3J5</accession>
<evidence type="ECO:0000313" key="2">
    <source>
        <dbReference type="Proteomes" id="UP000284277"/>
    </source>
</evidence>
<dbReference type="SUPFAM" id="SSF52540">
    <property type="entry name" value="P-loop containing nucleoside triphosphate hydrolases"/>
    <property type="match status" value="1"/>
</dbReference>
<evidence type="ECO:0000313" key="1">
    <source>
        <dbReference type="EMBL" id="RKD32041.1"/>
    </source>
</evidence>
<dbReference type="AlphaFoldDB" id="A0A419T3J5"/>
<sequence length="159" mass="17656">MLEISIGKQKLEANNIVGIHGDTGTGKSCLMAQISYCLTMDFLGMRPLLLDGVMMNSLTDDTKNSYIQAITALANEHPVILLVDSLELLKESDMSFYETLVDKSNKGEWNLIYTSQEPAEDFNWDNSILLHTTKNAGRYQDEIVLPTGYGAEDVTVPSF</sequence>
<dbReference type="Gene3D" id="3.40.50.300">
    <property type="entry name" value="P-loop containing nucleotide triphosphate hydrolases"/>
    <property type="match status" value="1"/>
</dbReference>
<name>A0A419T3J5_9FIRM</name>
<gene>
    <name evidence="1" type="ORF">BET01_18705</name>
</gene>
<dbReference type="InterPro" id="IPR027417">
    <property type="entry name" value="P-loop_NTPase"/>
</dbReference>
<dbReference type="RefSeq" id="WP_120196704.1">
    <property type="nucleotide sequence ID" value="NZ_MCIA01000014.1"/>
</dbReference>
<dbReference type="Proteomes" id="UP000284277">
    <property type="component" value="Unassembled WGS sequence"/>
</dbReference>
<organism evidence="1 2">
    <name type="scientific">Lacrimispora algidixylanolytica</name>
    <dbReference type="NCBI Taxonomy" id="94868"/>
    <lineage>
        <taxon>Bacteria</taxon>
        <taxon>Bacillati</taxon>
        <taxon>Bacillota</taxon>
        <taxon>Clostridia</taxon>
        <taxon>Lachnospirales</taxon>
        <taxon>Lachnospiraceae</taxon>
        <taxon>Lacrimispora</taxon>
    </lineage>
</organism>
<reference evidence="1 2" key="1">
    <citation type="submission" date="2016-08" db="EMBL/GenBank/DDBJ databases">
        <title>A new outlook on sporulation: Clostridium algidixylanolyticum.</title>
        <authorList>
            <person name="Poppleton D.I."/>
            <person name="Gribaldo S."/>
        </authorList>
    </citation>
    <scope>NUCLEOTIDE SEQUENCE [LARGE SCALE GENOMIC DNA]</scope>
    <source>
        <strain evidence="1 2">SPL73</strain>
    </source>
</reference>
<comment type="caution">
    <text evidence="1">The sequence shown here is derived from an EMBL/GenBank/DDBJ whole genome shotgun (WGS) entry which is preliminary data.</text>
</comment>
<protein>
    <submittedName>
        <fullName evidence="1">Uncharacterized protein</fullName>
    </submittedName>
</protein>
<keyword evidence="2" id="KW-1185">Reference proteome</keyword>